<evidence type="ECO:0000313" key="4">
    <source>
        <dbReference type="Proteomes" id="UP000094342"/>
    </source>
</evidence>
<evidence type="ECO:0000313" key="3">
    <source>
        <dbReference type="EMBL" id="ODR88472.1"/>
    </source>
</evidence>
<protein>
    <submittedName>
        <fullName evidence="3">Prevent-host-death protein</fullName>
    </submittedName>
</protein>
<dbReference type="InterPro" id="IPR036165">
    <property type="entry name" value="YefM-like_sf"/>
</dbReference>
<comment type="caution">
    <text evidence="3">The sequence shown here is derived from an EMBL/GenBank/DDBJ whole genome shotgun (WGS) entry which is preliminary data.</text>
</comment>
<dbReference type="RefSeq" id="WP_069461329.1">
    <property type="nucleotide sequence ID" value="NZ_LYBW01000065.1"/>
</dbReference>
<accession>A0A1E3V4C2</accession>
<evidence type="ECO:0000256" key="2">
    <source>
        <dbReference type="SAM" id="MobiDB-lite"/>
    </source>
</evidence>
<name>A0A1E3V4C2_9HYPH</name>
<feature type="compositionally biased region" description="Basic and acidic residues" evidence="2">
    <location>
        <begin position="47"/>
        <end position="68"/>
    </location>
</feature>
<feature type="region of interest" description="Disordered" evidence="2">
    <location>
        <begin position="47"/>
        <end position="86"/>
    </location>
</feature>
<dbReference type="EMBL" id="LYBW01000065">
    <property type="protein sequence ID" value="ODR88472.1"/>
    <property type="molecule type" value="Genomic_DNA"/>
</dbReference>
<dbReference type="NCBIfam" id="TIGR01552">
    <property type="entry name" value="phd_fam"/>
    <property type="match status" value="1"/>
</dbReference>
<dbReference type="SUPFAM" id="SSF143120">
    <property type="entry name" value="YefM-like"/>
    <property type="match status" value="1"/>
</dbReference>
<sequence>MRQFTTRDLGKHIGDVTTAAGRDPLVLTGHGESRFVLMGYKHYERMQAGGDPRRGHRASETPEEHKELFAAAIDRPANGEGYDADP</sequence>
<organism evidence="3 4">
    <name type="scientific">Sinorhizobium alkalisoli</name>
    <dbReference type="NCBI Taxonomy" id="1752398"/>
    <lineage>
        <taxon>Bacteria</taxon>
        <taxon>Pseudomonadati</taxon>
        <taxon>Pseudomonadota</taxon>
        <taxon>Alphaproteobacteria</taxon>
        <taxon>Hyphomicrobiales</taxon>
        <taxon>Rhizobiaceae</taxon>
        <taxon>Sinorhizobium/Ensifer group</taxon>
        <taxon>Sinorhizobium</taxon>
    </lineage>
</organism>
<dbReference type="Proteomes" id="UP000094342">
    <property type="component" value="Unassembled WGS sequence"/>
</dbReference>
<comment type="similarity">
    <text evidence="1">Belongs to the phD/YefM antitoxin family.</text>
</comment>
<evidence type="ECO:0000256" key="1">
    <source>
        <dbReference type="ARBA" id="ARBA00009981"/>
    </source>
</evidence>
<dbReference type="AlphaFoldDB" id="A0A1E3V4C2"/>
<dbReference type="OrthoDB" id="165038at2"/>
<reference evidence="4" key="1">
    <citation type="submission" date="2016-05" db="EMBL/GenBank/DDBJ databases">
        <authorList>
            <person name="Li Y."/>
        </authorList>
    </citation>
    <scope>NUCLEOTIDE SEQUENCE [LARGE SCALE GENOMIC DNA]</scope>
    <source>
        <strain evidence="4">YIC4027</strain>
    </source>
</reference>
<gene>
    <name evidence="3" type="ORF">A8M32_26090</name>
</gene>
<keyword evidence="4" id="KW-1185">Reference proteome</keyword>
<proteinExistence type="inferred from homology"/>